<name>A0A429K4G0_9GAMM</name>
<accession>A0A429K4G0</accession>
<reference evidence="2 3" key="1">
    <citation type="submission" date="2018-10" db="EMBL/GenBank/DDBJ databases">
        <title>GWAS and RNA-Seq identify cryptic mechanisms of antimicrobial resistance in Acinetobacter baumannii.</title>
        <authorList>
            <person name="Sahl J.W."/>
        </authorList>
    </citation>
    <scope>NUCLEOTIDE SEQUENCE [LARGE SCALE GENOMIC DNA]</scope>
    <source>
        <strain evidence="2 3">TG41018</strain>
    </source>
</reference>
<dbReference type="EMBL" id="RFES01000003">
    <property type="protein sequence ID" value="RSO58803.1"/>
    <property type="molecule type" value="Genomic_DNA"/>
</dbReference>
<keyword evidence="1" id="KW-0812">Transmembrane</keyword>
<evidence type="ECO:0000313" key="2">
    <source>
        <dbReference type="EMBL" id="RSO58803.1"/>
    </source>
</evidence>
<protein>
    <submittedName>
        <fullName evidence="2">Uncharacterized protein</fullName>
    </submittedName>
</protein>
<evidence type="ECO:0000256" key="1">
    <source>
        <dbReference type="SAM" id="Phobius"/>
    </source>
</evidence>
<keyword evidence="1" id="KW-0472">Membrane</keyword>
<dbReference type="AlphaFoldDB" id="A0A429K4G0"/>
<dbReference type="RefSeq" id="WP_125698541.1">
    <property type="nucleotide sequence ID" value="NZ_RFES01000003.1"/>
</dbReference>
<keyword evidence="1" id="KW-1133">Transmembrane helix</keyword>
<gene>
    <name evidence="2" type="ORF">EA756_06350</name>
</gene>
<sequence length="206" mass="22758">MMTTQPKNTHTQTFIIGVLSALVVVLAGWVGYDKLLKPKSEEAFTASVSEPAASEPVILATSEPALDIQQKEADATQKSVGNIKGKALGNGLYTTNLDSGKCITSDKVSCGLFEISQLPKEWEDVFYETQDKNTEYWFSITDGNKVTSIPNNWSGWQVMKYGPEQKYVMAIFHSAYTNTGECLLMQTMFDIKTKQTIDSAELTCTL</sequence>
<organism evidence="2 3">
    <name type="scientific">Acinetobacter lactucae</name>
    <dbReference type="NCBI Taxonomy" id="1785128"/>
    <lineage>
        <taxon>Bacteria</taxon>
        <taxon>Pseudomonadati</taxon>
        <taxon>Pseudomonadota</taxon>
        <taxon>Gammaproteobacteria</taxon>
        <taxon>Moraxellales</taxon>
        <taxon>Moraxellaceae</taxon>
        <taxon>Acinetobacter</taxon>
        <taxon>Acinetobacter calcoaceticus/baumannii complex</taxon>
    </lineage>
</organism>
<dbReference type="Proteomes" id="UP000276905">
    <property type="component" value="Unassembled WGS sequence"/>
</dbReference>
<proteinExistence type="predicted"/>
<feature type="transmembrane region" description="Helical" evidence="1">
    <location>
        <begin position="12"/>
        <end position="32"/>
    </location>
</feature>
<evidence type="ECO:0000313" key="3">
    <source>
        <dbReference type="Proteomes" id="UP000276905"/>
    </source>
</evidence>
<comment type="caution">
    <text evidence="2">The sequence shown here is derived from an EMBL/GenBank/DDBJ whole genome shotgun (WGS) entry which is preliminary data.</text>
</comment>